<dbReference type="RefSeq" id="WP_317624866.1">
    <property type="nucleotide sequence ID" value="NZ_JANFFA010000001.1"/>
</dbReference>
<dbReference type="Proteomes" id="UP001227162">
    <property type="component" value="Unassembled WGS sequence"/>
</dbReference>
<reference evidence="2" key="2">
    <citation type="submission" date="2023-04" db="EMBL/GenBank/DDBJ databases">
        <title>'Rhodoalgimonas zhirmunskyi' gen. nov., isolated from a red alga.</title>
        <authorList>
            <person name="Nedashkovskaya O.I."/>
            <person name="Otstavnykh N.Y."/>
            <person name="Bystritskaya E.P."/>
            <person name="Balabanova L.A."/>
            <person name="Isaeva M.P."/>
        </authorList>
    </citation>
    <scope>NUCLEOTIDE SEQUENCE</scope>
    <source>
        <strain evidence="2">10Alg 79</strain>
    </source>
</reference>
<gene>
    <name evidence="2" type="ORF">NOI20_04035</name>
</gene>
<evidence type="ECO:0000256" key="1">
    <source>
        <dbReference type="SAM" id="Phobius"/>
    </source>
</evidence>
<evidence type="ECO:0000313" key="3">
    <source>
        <dbReference type="Proteomes" id="UP001227162"/>
    </source>
</evidence>
<keyword evidence="1" id="KW-1133">Transmembrane helix</keyword>
<proteinExistence type="predicted"/>
<feature type="transmembrane region" description="Helical" evidence="1">
    <location>
        <begin position="25"/>
        <end position="46"/>
    </location>
</feature>
<evidence type="ECO:0000313" key="2">
    <source>
        <dbReference type="EMBL" id="MDQ2093271.1"/>
    </source>
</evidence>
<reference evidence="2" key="1">
    <citation type="submission" date="2022-07" db="EMBL/GenBank/DDBJ databases">
        <authorList>
            <person name="Otstavnykh N."/>
            <person name="Isaeva M."/>
            <person name="Bystritskaya E."/>
        </authorList>
    </citation>
    <scope>NUCLEOTIDE SEQUENCE</scope>
    <source>
        <strain evidence="2">10Alg 79</strain>
    </source>
</reference>
<name>A0AAJ1U3Y8_9RHOB</name>
<accession>A0AAJ1U3Y8</accession>
<organism evidence="2 3">
    <name type="scientific">Rhodalgimonas zhirmunskyi</name>
    <dbReference type="NCBI Taxonomy" id="2964767"/>
    <lineage>
        <taxon>Bacteria</taxon>
        <taxon>Pseudomonadati</taxon>
        <taxon>Pseudomonadota</taxon>
        <taxon>Alphaproteobacteria</taxon>
        <taxon>Rhodobacterales</taxon>
        <taxon>Roseobacteraceae</taxon>
        <taxon>Rhodalgimonas</taxon>
    </lineage>
</organism>
<evidence type="ECO:0008006" key="4">
    <source>
        <dbReference type="Google" id="ProtNLM"/>
    </source>
</evidence>
<keyword evidence="3" id="KW-1185">Reference proteome</keyword>
<dbReference type="AlphaFoldDB" id="A0AAJ1U3Y8"/>
<keyword evidence="1" id="KW-0812">Transmembrane</keyword>
<keyword evidence="1" id="KW-0472">Membrane</keyword>
<protein>
    <recommendedName>
        <fullName evidence="4">Flp pilus assembly protein TadG</fullName>
    </recommendedName>
</protein>
<sequence>MAFPLLTPLLRRLRAFHSETAGTVAVEAVIIFPVVIWAYLGLFVYFDGYRQASVTHKASNTLTDMLSRETANITPTYVDNAKALFDAMALQAQDTKIRISVVRWKDSEGAFSVDWSDTAGSALLQPLTTEDVEFWDDKLPSVPDQERVIVVETWATYNPRFKIGMDPIEMKSFIFSRLRFAPQLRYSAN</sequence>
<comment type="caution">
    <text evidence="2">The sequence shown here is derived from an EMBL/GenBank/DDBJ whole genome shotgun (WGS) entry which is preliminary data.</text>
</comment>
<dbReference type="EMBL" id="JANFFA010000001">
    <property type="protein sequence ID" value="MDQ2093271.1"/>
    <property type="molecule type" value="Genomic_DNA"/>
</dbReference>